<feature type="transmembrane region" description="Helical" evidence="10">
    <location>
        <begin position="6"/>
        <end position="33"/>
    </location>
</feature>
<feature type="transmembrane region" description="Helical" evidence="10">
    <location>
        <begin position="191"/>
        <end position="212"/>
    </location>
</feature>
<keyword evidence="13" id="KW-1185">Reference proteome</keyword>
<comment type="function">
    <text evidence="10">Mediates both low-affinity uptake and efflux of sugar across the membrane.</text>
</comment>
<evidence type="ECO:0000256" key="8">
    <source>
        <dbReference type="ARBA" id="ARBA00022989"/>
    </source>
</evidence>
<dbReference type="Gramene" id="rna-AYBTSS11_LOCUS8089">
    <property type="protein sequence ID" value="CAJ1937557.1"/>
    <property type="gene ID" value="gene-AYBTSS11_LOCUS8089"/>
</dbReference>
<dbReference type="AlphaFoldDB" id="A0AA86VX78"/>
<dbReference type="GO" id="GO:0005886">
    <property type="term" value="C:plasma membrane"/>
    <property type="evidence" value="ECO:0007669"/>
    <property type="project" value="UniProtKB-SubCell"/>
</dbReference>
<dbReference type="GO" id="GO:0051119">
    <property type="term" value="F:sugar transmembrane transporter activity"/>
    <property type="evidence" value="ECO:0007669"/>
    <property type="project" value="InterPro"/>
</dbReference>
<evidence type="ECO:0000256" key="5">
    <source>
        <dbReference type="ARBA" id="ARBA00022597"/>
    </source>
</evidence>
<dbReference type="GO" id="GO:0008515">
    <property type="term" value="F:sucrose transmembrane transporter activity"/>
    <property type="evidence" value="ECO:0007669"/>
    <property type="project" value="UniProtKB-ARBA"/>
</dbReference>
<evidence type="ECO:0000256" key="1">
    <source>
        <dbReference type="ARBA" id="ARBA00004651"/>
    </source>
</evidence>
<evidence type="ECO:0000256" key="10">
    <source>
        <dbReference type="RuleBase" id="RU910715"/>
    </source>
</evidence>
<dbReference type="Pfam" id="PF03083">
    <property type="entry name" value="MtN3_slv"/>
    <property type="match status" value="2"/>
</dbReference>
<evidence type="ECO:0000256" key="11">
    <source>
        <dbReference type="SAM" id="MobiDB-lite"/>
    </source>
</evidence>
<keyword evidence="3 10" id="KW-0813">Transport</keyword>
<evidence type="ECO:0000256" key="2">
    <source>
        <dbReference type="ARBA" id="ARBA00007809"/>
    </source>
</evidence>
<name>A0AA86VX78_9FABA</name>
<evidence type="ECO:0000256" key="7">
    <source>
        <dbReference type="ARBA" id="ARBA00022737"/>
    </source>
</evidence>
<keyword evidence="9 10" id="KW-0472">Membrane</keyword>
<comment type="subcellular location">
    <subcellularLocation>
        <location evidence="1 10">Cell membrane</location>
        <topology evidence="1 10">Multi-pass membrane protein</topology>
    </subcellularLocation>
</comment>
<feature type="transmembrane region" description="Helical" evidence="10">
    <location>
        <begin position="45"/>
        <end position="63"/>
    </location>
</feature>
<accession>A0AA86VX78</accession>
<keyword evidence="4" id="KW-1003">Cell membrane</keyword>
<gene>
    <name evidence="12" type="ORF">AYBTSS11_LOCUS8089</name>
</gene>
<reference evidence="12" key="1">
    <citation type="submission" date="2023-10" db="EMBL/GenBank/DDBJ databases">
        <authorList>
            <person name="Domelevo Entfellner J.-B."/>
        </authorList>
    </citation>
    <scope>NUCLEOTIDE SEQUENCE</scope>
</reference>
<sequence length="305" mass="34403">MAHDAPMIFAVGILGNLVSFCCFLAPVPTFYRICKKKTTEAYQSLPYVAALFTSMLWIFYAYIKTGEILLITINAFGCFIETVYLVIYITYCNKKARFFTFKMIFLFNVGVIFLVVLLTHVLAKERTARIELLGWICVVLSTSVFAAPLSIIKVVIRTKSVEFMPISLSVLLTVSAIMWMAYGILLRDIYVTLPNFVGVTFGTIQIVLYLIYRKNKPGKDQKLPENKDNVSNEENANTTVSGENQGANTAGFVDIEIGEKKEEKKVQEAEKKQDQVGNSRDQTEHNNNSNKTREASTQLQQHKEG</sequence>
<keyword evidence="7" id="KW-0677">Repeat</keyword>
<organism evidence="12 13">
    <name type="scientific">Sphenostylis stenocarpa</name>
    <dbReference type="NCBI Taxonomy" id="92480"/>
    <lineage>
        <taxon>Eukaryota</taxon>
        <taxon>Viridiplantae</taxon>
        <taxon>Streptophyta</taxon>
        <taxon>Embryophyta</taxon>
        <taxon>Tracheophyta</taxon>
        <taxon>Spermatophyta</taxon>
        <taxon>Magnoliopsida</taxon>
        <taxon>eudicotyledons</taxon>
        <taxon>Gunneridae</taxon>
        <taxon>Pentapetalae</taxon>
        <taxon>rosids</taxon>
        <taxon>fabids</taxon>
        <taxon>Fabales</taxon>
        <taxon>Fabaceae</taxon>
        <taxon>Papilionoideae</taxon>
        <taxon>50 kb inversion clade</taxon>
        <taxon>NPAAA clade</taxon>
        <taxon>indigoferoid/millettioid clade</taxon>
        <taxon>Phaseoleae</taxon>
        <taxon>Sphenostylis</taxon>
    </lineage>
</organism>
<evidence type="ECO:0000256" key="3">
    <source>
        <dbReference type="ARBA" id="ARBA00022448"/>
    </source>
</evidence>
<feature type="compositionally biased region" description="Polar residues" evidence="11">
    <location>
        <begin position="232"/>
        <end position="248"/>
    </location>
</feature>
<keyword evidence="6 10" id="KW-0812">Transmembrane</keyword>
<evidence type="ECO:0000256" key="4">
    <source>
        <dbReference type="ARBA" id="ARBA00022475"/>
    </source>
</evidence>
<dbReference type="PANTHER" id="PTHR10791">
    <property type="entry name" value="RAG1-ACTIVATING PROTEIN 1"/>
    <property type="match status" value="1"/>
</dbReference>
<evidence type="ECO:0000256" key="9">
    <source>
        <dbReference type="ARBA" id="ARBA00023136"/>
    </source>
</evidence>
<dbReference type="FunFam" id="1.20.1280.290:FF:000001">
    <property type="entry name" value="Bidirectional sugar transporter SWEET"/>
    <property type="match status" value="1"/>
</dbReference>
<feature type="transmembrane region" description="Helical" evidence="10">
    <location>
        <begin position="69"/>
        <end position="91"/>
    </location>
</feature>
<evidence type="ECO:0000313" key="13">
    <source>
        <dbReference type="Proteomes" id="UP001189624"/>
    </source>
</evidence>
<dbReference type="Gene3D" id="1.20.1280.290">
    <property type="match status" value="2"/>
</dbReference>
<feature type="region of interest" description="Disordered" evidence="11">
    <location>
        <begin position="219"/>
        <end position="305"/>
    </location>
</feature>
<feature type="compositionally biased region" description="Basic and acidic residues" evidence="11">
    <location>
        <begin position="219"/>
        <end position="230"/>
    </location>
</feature>
<dbReference type="Proteomes" id="UP001189624">
    <property type="component" value="Chromosome 3"/>
</dbReference>
<proteinExistence type="inferred from homology"/>
<feature type="compositionally biased region" description="Polar residues" evidence="11">
    <location>
        <begin position="275"/>
        <end position="305"/>
    </location>
</feature>
<dbReference type="InterPro" id="IPR004316">
    <property type="entry name" value="SWEET_rpt"/>
</dbReference>
<feature type="transmembrane region" description="Helical" evidence="10">
    <location>
        <begin position="163"/>
        <end position="185"/>
    </location>
</feature>
<dbReference type="InterPro" id="IPR047664">
    <property type="entry name" value="SWEET"/>
</dbReference>
<dbReference type="FunFam" id="1.20.1280.290:FF:000003">
    <property type="entry name" value="Bidirectional sugar transporter SWEET"/>
    <property type="match status" value="1"/>
</dbReference>
<comment type="similarity">
    <text evidence="2 10">Belongs to the SWEET sugar transporter family.</text>
</comment>
<dbReference type="EMBL" id="OY731400">
    <property type="protein sequence ID" value="CAJ1937557.1"/>
    <property type="molecule type" value="Genomic_DNA"/>
</dbReference>
<dbReference type="PANTHER" id="PTHR10791:SF206">
    <property type="entry name" value="BIDIRECTIONAL SUGAR TRANSPORTER SWEET"/>
    <property type="match status" value="1"/>
</dbReference>
<keyword evidence="5 10" id="KW-0762">Sugar transport</keyword>
<feature type="transmembrane region" description="Helical" evidence="10">
    <location>
        <begin position="133"/>
        <end position="156"/>
    </location>
</feature>
<evidence type="ECO:0000313" key="12">
    <source>
        <dbReference type="EMBL" id="CAJ1937557.1"/>
    </source>
</evidence>
<feature type="transmembrane region" description="Helical" evidence="10">
    <location>
        <begin position="103"/>
        <end position="121"/>
    </location>
</feature>
<keyword evidence="8 10" id="KW-1133">Transmembrane helix</keyword>
<feature type="compositionally biased region" description="Basic and acidic residues" evidence="11">
    <location>
        <begin position="257"/>
        <end position="274"/>
    </location>
</feature>
<evidence type="ECO:0000256" key="6">
    <source>
        <dbReference type="ARBA" id="ARBA00022692"/>
    </source>
</evidence>
<protein>
    <recommendedName>
        <fullName evidence="10">Bidirectional sugar transporter SWEET</fullName>
    </recommendedName>
</protein>